<reference evidence="1" key="1">
    <citation type="journal article" date="2014" name="Int. J. Syst. Evol. Microbiol.">
        <title>Complete genome of a new Firmicutes species belonging to the dominant human colonic microbiota ('Ruminococcus bicirculans') reveals two chromosomes and a selective capacity to utilize plant glucans.</title>
        <authorList>
            <consortium name="NISC Comparative Sequencing Program"/>
            <person name="Wegmann U."/>
            <person name="Louis P."/>
            <person name="Goesmann A."/>
            <person name="Henrissat B."/>
            <person name="Duncan S.H."/>
            <person name="Flint H.J."/>
        </authorList>
    </citation>
    <scope>NUCLEOTIDE SEQUENCE</scope>
    <source>
        <strain evidence="1">CGMCC 1.18437</strain>
    </source>
</reference>
<evidence type="ECO:0000313" key="2">
    <source>
        <dbReference type="EMBL" id="MBB5377509.1"/>
    </source>
</evidence>
<name>A0A7W8NP15_9DEIO</name>
<gene>
    <name evidence="1" type="ORF">GCM10017781_29380</name>
    <name evidence="2" type="ORF">HNQ07_003001</name>
</gene>
<dbReference type="EMBL" id="JACHFK010000007">
    <property type="protein sequence ID" value="MBB5377509.1"/>
    <property type="molecule type" value="Genomic_DNA"/>
</dbReference>
<dbReference type="Pfam" id="PF07366">
    <property type="entry name" value="SnoaL"/>
    <property type="match status" value="1"/>
</dbReference>
<dbReference type="InterPro" id="IPR009959">
    <property type="entry name" value="Cyclase_SnoaL-like"/>
</dbReference>
<comment type="caution">
    <text evidence="2">The sequence shown here is derived from an EMBL/GenBank/DDBJ whole genome shotgun (WGS) entry which is preliminary data.</text>
</comment>
<organism evidence="2 3">
    <name type="scientific">Deinococcus metalli</name>
    <dbReference type="NCBI Taxonomy" id="1141878"/>
    <lineage>
        <taxon>Bacteria</taxon>
        <taxon>Thermotogati</taxon>
        <taxon>Deinococcota</taxon>
        <taxon>Deinococci</taxon>
        <taxon>Deinococcales</taxon>
        <taxon>Deinococcaceae</taxon>
        <taxon>Deinococcus</taxon>
    </lineage>
</organism>
<proteinExistence type="predicted"/>
<dbReference type="SUPFAM" id="SSF54427">
    <property type="entry name" value="NTF2-like"/>
    <property type="match status" value="1"/>
</dbReference>
<dbReference type="Proteomes" id="UP000539473">
    <property type="component" value="Unassembled WGS sequence"/>
</dbReference>
<dbReference type="Gene3D" id="3.10.450.50">
    <property type="match status" value="1"/>
</dbReference>
<reference evidence="1" key="4">
    <citation type="submission" date="2024-05" db="EMBL/GenBank/DDBJ databases">
        <authorList>
            <person name="Sun Q."/>
            <person name="Zhou Y."/>
        </authorList>
    </citation>
    <scope>NUCLEOTIDE SEQUENCE</scope>
    <source>
        <strain evidence="1">CGMCC 1.18437</strain>
    </source>
</reference>
<evidence type="ECO:0000313" key="4">
    <source>
        <dbReference type="Proteomes" id="UP000619376"/>
    </source>
</evidence>
<dbReference type="RefSeq" id="WP_184113124.1">
    <property type="nucleotide sequence ID" value="NZ_BNAJ01000007.1"/>
</dbReference>
<keyword evidence="4" id="KW-1185">Reference proteome</keyword>
<dbReference type="AlphaFoldDB" id="A0A7W8NP15"/>
<dbReference type="InterPro" id="IPR032710">
    <property type="entry name" value="NTF2-like_dom_sf"/>
</dbReference>
<accession>A0A7W8NP15</accession>
<dbReference type="PANTHER" id="PTHR38436">
    <property type="entry name" value="POLYKETIDE CYCLASE SNOAL-LIKE DOMAIN"/>
    <property type="match status" value="1"/>
</dbReference>
<sequence length="139" mass="15425">MKLDADVTVVSDMIERAFNRGDLSAVDDLLLPAATDHQEAPGVNFPQHLKGVVTMLRTAFPDLHFEIKHIMSSGDVVAMHSVMTGTHLGPLRDLPATRRGVRVRHMHFVRIEQGRGAELWHLWDTPSMMKQLTGPAPTA</sequence>
<reference evidence="2 3" key="3">
    <citation type="submission" date="2020-08" db="EMBL/GenBank/DDBJ databases">
        <title>Genomic Encyclopedia of Type Strains, Phase IV (KMG-IV): sequencing the most valuable type-strain genomes for metagenomic binning, comparative biology and taxonomic classification.</title>
        <authorList>
            <person name="Goeker M."/>
        </authorList>
    </citation>
    <scope>NUCLEOTIDE SEQUENCE [LARGE SCALE GENOMIC DNA]</scope>
    <source>
        <strain evidence="2 3">DSM 27521</strain>
    </source>
</reference>
<dbReference type="Proteomes" id="UP000619376">
    <property type="component" value="Unassembled WGS sequence"/>
</dbReference>
<reference evidence="4" key="2">
    <citation type="journal article" date="2019" name="Int. J. Syst. Evol. Microbiol.">
        <title>The Global Catalogue of Microorganisms (GCM) 10K type strain sequencing project: providing services to taxonomists for standard genome sequencing and annotation.</title>
        <authorList>
            <consortium name="The Broad Institute Genomics Platform"/>
            <consortium name="The Broad Institute Genome Sequencing Center for Infectious Disease"/>
            <person name="Wu L."/>
            <person name="Ma J."/>
        </authorList>
    </citation>
    <scope>NUCLEOTIDE SEQUENCE [LARGE SCALE GENOMIC DNA]</scope>
    <source>
        <strain evidence="4">CGMCC 1.18437</strain>
    </source>
</reference>
<evidence type="ECO:0000313" key="3">
    <source>
        <dbReference type="Proteomes" id="UP000539473"/>
    </source>
</evidence>
<dbReference type="PANTHER" id="PTHR38436:SF1">
    <property type="entry name" value="ESTER CYCLASE"/>
    <property type="match status" value="1"/>
</dbReference>
<dbReference type="GO" id="GO:0030638">
    <property type="term" value="P:polyketide metabolic process"/>
    <property type="evidence" value="ECO:0007669"/>
    <property type="project" value="InterPro"/>
</dbReference>
<protein>
    <submittedName>
        <fullName evidence="2">Putative ester cyclase</fullName>
    </submittedName>
</protein>
<dbReference type="EMBL" id="BNAJ01000007">
    <property type="protein sequence ID" value="GHF50976.1"/>
    <property type="molecule type" value="Genomic_DNA"/>
</dbReference>
<evidence type="ECO:0000313" key="1">
    <source>
        <dbReference type="EMBL" id="GHF50976.1"/>
    </source>
</evidence>